<evidence type="ECO:0000313" key="2">
    <source>
        <dbReference type="Proteomes" id="UP001589788"/>
    </source>
</evidence>
<dbReference type="Proteomes" id="UP001589788">
    <property type="component" value="Unassembled WGS sequence"/>
</dbReference>
<organism evidence="1 2">
    <name type="scientific">Aciditerrimonas ferrireducens</name>
    <dbReference type="NCBI Taxonomy" id="667306"/>
    <lineage>
        <taxon>Bacteria</taxon>
        <taxon>Bacillati</taxon>
        <taxon>Actinomycetota</taxon>
        <taxon>Acidimicrobiia</taxon>
        <taxon>Acidimicrobiales</taxon>
        <taxon>Acidimicrobiaceae</taxon>
        <taxon>Aciditerrimonas</taxon>
    </lineage>
</organism>
<accession>A0ABV6C858</accession>
<dbReference type="RefSeq" id="WP_377790006.1">
    <property type="nucleotide sequence ID" value="NZ_JBHLYQ010000100.1"/>
</dbReference>
<evidence type="ECO:0000313" key="1">
    <source>
        <dbReference type="EMBL" id="MFC0082422.1"/>
    </source>
</evidence>
<gene>
    <name evidence="1" type="ORF">ACFFRE_09760</name>
</gene>
<name>A0ABV6C858_9ACTN</name>
<protein>
    <submittedName>
        <fullName evidence="1">Uncharacterized protein</fullName>
    </submittedName>
</protein>
<reference evidence="1 2" key="1">
    <citation type="submission" date="2024-09" db="EMBL/GenBank/DDBJ databases">
        <authorList>
            <person name="Sun Q."/>
            <person name="Mori K."/>
        </authorList>
    </citation>
    <scope>NUCLEOTIDE SEQUENCE [LARGE SCALE GENOMIC DNA]</scope>
    <source>
        <strain evidence="1 2">JCM 15389</strain>
    </source>
</reference>
<dbReference type="EMBL" id="JBHLYQ010000100">
    <property type="protein sequence ID" value="MFC0082422.1"/>
    <property type="molecule type" value="Genomic_DNA"/>
</dbReference>
<proteinExistence type="predicted"/>
<sequence>MTIGCAENGHYYSWSDSDGTLSLAQQCSKAVVNWGFQISPELGSLIVSPVDEMGMAWYKNHKRQPSNSPHLDVPWDYFFHGTFNPVGDNGVLLNYGDIFDFTIDIDGIAGSADLVINGQVTTASF</sequence>
<keyword evidence="2" id="KW-1185">Reference proteome</keyword>
<comment type="caution">
    <text evidence="1">The sequence shown here is derived from an EMBL/GenBank/DDBJ whole genome shotgun (WGS) entry which is preliminary data.</text>
</comment>